<evidence type="ECO:0000313" key="2">
    <source>
        <dbReference type="EMBL" id="MBB6486985.1"/>
    </source>
</evidence>
<organism evidence="2 3">
    <name type="scientific">Rhizobium lusitanum</name>
    <dbReference type="NCBI Taxonomy" id="293958"/>
    <lineage>
        <taxon>Bacteria</taxon>
        <taxon>Pseudomonadati</taxon>
        <taxon>Pseudomonadota</taxon>
        <taxon>Alphaproteobacteria</taxon>
        <taxon>Hyphomicrobiales</taxon>
        <taxon>Rhizobiaceae</taxon>
        <taxon>Rhizobium/Agrobacterium group</taxon>
        <taxon>Rhizobium</taxon>
    </lineage>
</organism>
<dbReference type="AlphaFoldDB" id="A0A7X0MFC9"/>
<dbReference type="RefSeq" id="WP_184707442.1">
    <property type="nucleotide sequence ID" value="NZ_JACHBG010000011.1"/>
</dbReference>
<feature type="compositionally biased region" description="Polar residues" evidence="1">
    <location>
        <begin position="52"/>
        <end position="75"/>
    </location>
</feature>
<dbReference type="Proteomes" id="UP000565576">
    <property type="component" value="Unassembled WGS sequence"/>
</dbReference>
<accession>A0A7X0MFC9</accession>
<proteinExistence type="predicted"/>
<gene>
    <name evidence="2" type="ORF">GGD46_004285</name>
</gene>
<evidence type="ECO:0000313" key="3">
    <source>
        <dbReference type="Proteomes" id="UP000565576"/>
    </source>
</evidence>
<protein>
    <submittedName>
        <fullName evidence="2">Uncharacterized protein</fullName>
    </submittedName>
</protein>
<feature type="region of interest" description="Disordered" evidence="1">
    <location>
        <begin position="50"/>
        <end position="75"/>
    </location>
</feature>
<sequence>MEDVFDKELSIKNGTRLLSLRILVTAQVNVMTTFRSQSNHFALIGDNRAKATPSSGDVSRTFPFSETVPTTRDLD</sequence>
<reference evidence="2 3" key="1">
    <citation type="submission" date="2020-08" db="EMBL/GenBank/DDBJ databases">
        <title>Genomic Encyclopedia of Type Strains, Phase IV (KMG-V): Genome sequencing to study the core and pangenomes of soil and plant-associated prokaryotes.</title>
        <authorList>
            <person name="Whitman W."/>
        </authorList>
    </citation>
    <scope>NUCLEOTIDE SEQUENCE [LARGE SCALE GENOMIC DNA]</scope>
    <source>
        <strain evidence="2 3">SEMIA 4060</strain>
    </source>
</reference>
<comment type="caution">
    <text evidence="2">The sequence shown here is derived from an EMBL/GenBank/DDBJ whole genome shotgun (WGS) entry which is preliminary data.</text>
</comment>
<name>A0A7X0MFC9_9HYPH</name>
<dbReference type="EMBL" id="JACHBG010000011">
    <property type="protein sequence ID" value="MBB6486985.1"/>
    <property type="molecule type" value="Genomic_DNA"/>
</dbReference>
<evidence type="ECO:0000256" key="1">
    <source>
        <dbReference type="SAM" id="MobiDB-lite"/>
    </source>
</evidence>